<dbReference type="AlphaFoldDB" id="A0A1T4XPB3"/>
<feature type="transmembrane region" description="Helical" evidence="1">
    <location>
        <begin position="9"/>
        <end position="29"/>
    </location>
</feature>
<dbReference type="Pfam" id="PF11391">
    <property type="entry name" value="DUF2798"/>
    <property type="match status" value="2"/>
</dbReference>
<dbReference type="Proteomes" id="UP000190286">
    <property type="component" value="Unassembled WGS sequence"/>
</dbReference>
<dbReference type="EMBL" id="FUYF01000013">
    <property type="protein sequence ID" value="SKA91400.1"/>
    <property type="molecule type" value="Genomic_DNA"/>
</dbReference>
<dbReference type="GeneID" id="93338577"/>
<keyword evidence="1" id="KW-1133">Transmembrane helix</keyword>
<gene>
    <name evidence="2" type="ORF">SAMN02745178_02128</name>
</gene>
<name>A0A1T4XPB3_9FIRM</name>
<keyword evidence="1" id="KW-0472">Membrane</keyword>
<dbReference type="OrthoDB" id="7062363at2"/>
<evidence type="ECO:0000313" key="2">
    <source>
        <dbReference type="EMBL" id="SKA91400.1"/>
    </source>
</evidence>
<sequence length="157" mass="17420">MPQTKKQEIVYTVMMVCVMVYGMVCYNIALDVGGMQNFIFAAALSELPIMGVIGFLLDTFLVGPTAMRIATGWFTPGKDKQVFLVAAISCLSAWMMCPLMSFFATLFFKDSHNANFFAMWVQTTAMNYPTAFLWQLCGAGPLVRFVFGKGLAAMKKK</sequence>
<feature type="transmembrane region" description="Helical" evidence="1">
    <location>
        <begin position="128"/>
        <end position="147"/>
    </location>
</feature>
<evidence type="ECO:0000313" key="3">
    <source>
        <dbReference type="Proteomes" id="UP000190286"/>
    </source>
</evidence>
<evidence type="ECO:0008006" key="4">
    <source>
        <dbReference type="Google" id="ProtNLM"/>
    </source>
</evidence>
<keyword evidence="1" id="KW-0812">Transmembrane</keyword>
<feature type="transmembrane region" description="Helical" evidence="1">
    <location>
        <begin position="82"/>
        <end position="108"/>
    </location>
</feature>
<feature type="transmembrane region" description="Helical" evidence="1">
    <location>
        <begin position="49"/>
        <end position="70"/>
    </location>
</feature>
<protein>
    <recommendedName>
        <fullName evidence="4">DUF2798 domain-containing protein</fullName>
    </recommendedName>
</protein>
<accession>A0A1T4XPB3</accession>
<organism evidence="2 3">
    <name type="scientific">Gemmiger formicilis</name>
    <dbReference type="NCBI Taxonomy" id="745368"/>
    <lineage>
        <taxon>Bacteria</taxon>
        <taxon>Bacillati</taxon>
        <taxon>Bacillota</taxon>
        <taxon>Clostridia</taxon>
        <taxon>Eubacteriales</taxon>
        <taxon>Gemmiger</taxon>
    </lineage>
</organism>
<dbReference type="STRING" id="745368.SAMN02745178_02128"/>
<dbReference type="RefSeq" id="WP_078784995.1">
    <property type="nucleotide sequence ID" value="NZ_CABIYV010000002.1"/>
</dbReference>
<dbReference type="InterPro" id="IPR021529">
    <property type="entry name" value="DUF2798"/>
</dbReference>
<reference evidence="2 3" key="1">
    <citation type="submission" date="2017-02" db="EMBL/GenBank/DDBJ databases">
        <authorList>
            <person name="Peterson S.W."/>
        </authorList>
    </citation>
    <scope>NUCLEOTIDE SEQUENCE [LARGE SCALE GENOMIC DNA]</scope>
    <source>
        <strain evidence="2 3">ATCC 27749</strain>
    </source>
</reference>
<proteinExistence type="predicted"/>
<evidence type="ECO:0000256" key="1">
    <source>
        <dbReference type="SAM" id="Phobius"/>
    </source>
</evidence>
<keyword evidence="3" id="KW-1185">Reference proteome</keyword>